<keyword evidence="4" id="KW-1185">Reference proteome</keyword>
<evidence type="ECO:0000313" key="4">
    <source>
        <dbReference type="Proteomes" id="UP000005239"/>
    </source>
</evidence>
<accession>A0A2A6BJN5</accession>
<keyword evidence="2" id="KW-0732">Signal</keyword>
<gene>
    <name evidence="3" type="primary">WBGene00109152</name>
</gene>
<proteinExistence type="predicted"/>
<organism evidence="3 4">
    <name type="scientific">Pristionchus pacificus</name>
    <name type="common">Parasitic nematode worm</name>
    <dbReference type="NCBI Taxonomy" id="54126"/>
    <lineage>
        <taxon>Eukaryota</taxon>
        <taxon>Metazoa</taxon>
        <taxon>Ecdysozoa</taxon>
        <taxon>Nematoda</taxon>
        <taxon>Chromadorea</taxon>
        <taxon>Rhabditida</taxon>
        <taxon>Rhabditina</taxon>
        <taxon>Diplogasteromorpha</taxon>
        <taxon>Diplogasteroidea</taxon>
        <taxon>Neodiplogasteridae</taxon>
        <taxon>Pristionchus</taxon>
    </lineage>
</organism>
<feature type="compositionally biased region" description="Low complexity" evidence="1">
    <location>
        <begin position="449"/>
        <end position="465"/>
    </location>
</feature>
<feature type="chain" id="PRO_5043343795" evidence="2">
    <location>
        <begin position="27"/>
        <end position="483"/>
    </location>
</feature>
<feature type="signal peptide" evidence="2">
    <location>
        <begin position="1"/>
        <end position="26"/>
    </location>
</feature>
<evidence type="ECO:0000313" key="3">
    <source>
        <dbReference type="EnsemblMetazoa" id="PPA19598.1"/>
    </source>
</evidence>
<feature type="region of interest" description="Disordered" evidence="1">
    <location>
        <begin position="430"/>
        <end position="483"/>
    </location>
</feature>
<feature type="region of interest" description="Disordered" evidence="1">
    <location>
        <begin position="84"/>
        <end position="105"/>
    </location>
</feature>
<dbReference type="Proteomes" id="UP000005239">
    <property type="component" value="Unassembled WGS sequence"/>
</dbReference>
<protein>
    <submittedName>
        <fullName evidence="3">Uncharacterized protein</fullName>
    </submittedName>
</protein>
<feature type="compositionally biased region" description="Polar residues" evidence="1">
    <location>
        <begin position="473"/>
        <end position="483"/>
    </location>
</feature>
<reference evidence="3" key="2">
    <citation type="submission" date="2022-06" db="UniProtKB">
        <authorList>
            <consortium name="EnsemblMetazoa"/>
        </authorList>
    </citation>
    <scope>IDENTIFICATION</scope>
    <source>
        <strain evidence="3">PS312</strain>
    </source>
</reference>
<evidence type="ECO:0000256" key="1">
    <source>
        <dbReference type="SAM" id="MobiDB-lite"/>
    </source>
</evidence>
<name>A0A2A6BJN5_PRIPA</name>
<reference evidence="4" key="1">
    <citation type="journal article" date="2008" name="Nat. Genet.">
        <title>The Pristionchus pacificus genome provides a unique perspective on nematode lifestyle and parasitism.</title>
        <authorList>
            <person name="Dieterich C."/>
            <person name="Clifton S.W."/>
            <person name="Schuster L.N."/>
            <person name="Chinwalla A."/>
            <person name="Delehaunty K."/>
            <person name="Dinkelacker I."/>
            <person name="Fulton L."/>
            <person name="Fulton R."/>
            <person name="Godfrey J."/>
            <person name="Minx P."/>
            <person name="Mitreva M."/>
            <person name="Roeseler W."/>
            <person name="Tian H."/>
            <person name="Witte H."/>
            <person name="Yang S.P."/>
            <person name="Wilson R.K."/>
            <person name="Sommer R.J."/>
        </authorList>
    </citation>
    <scope>NUCLEOTIDE SEQUENCE [LARGE SCALE GENOMIC DNA]</scope>
    <source>
        <strain evidence="4">PS312</strain>
    </source>
</reference>
<feature type="region of interest" description="Disordered" evidence="1">
    <location>
        <begin position="343"/>
        <end position="393"/>
    </location>
</feature>
<feature type="compositionally biased region" description="Polar residues" evidence="1">
    <location>
        <begin position="430"/>
        <end position="448"/>
    </location>
</feature>
<feature type="compositionally biased region" description="Polar residues" evidence="1">
    <location>
        <begin position="364"/>
        <end position="393"/>
    </location>
</feature>
<sequence>MSGRYLISMTMKIILLCFLLGSEVGASQCSPKKSNPKNEQCAKELMKDGIGNLPDDLQNQLMEPLVDKLAKKLMKDMLKDNCEQEKSQQCSNTHDLGEIASPSSEQGQKMFANAEKDLNKNSNQLKNDVSGKIGEMGQDLKNEFTGNVKNLLGDMPLPGSDAYDFLGNTTNAIGDAMGELDNKIGWAIGNSTGDAGKKMGGLMKKVTEMPKAGLDFVNKKFKGKTGDLLNKTLAAAKGEVKGLVDGFVGALGLDGLQNITGSGLDSKMNWLKNKLNSIVGDHSAQFSVGSKDVTEGVFADFLATMPAEYQVQEQVSMADMAILFAEGLVDVIARKREREAREKNMTDINVSMEGPSAVAPIASGGTTSISSPESTTAHRFNSSTDAPSTSTYTDITIAEVPETIEPAIMTMDPYSTITYVPTTTEHYIASPSPNTTSHHYNSATTTFPSTSTEYPVEVETTTEEPGTTRHDVASTNFDSRSYD</sequence>
<dbReference type="EnsemblMetazoa" id="PPA19598.1">
    <property type="protein sequence ID" value="PPA19598.1"/>
    <property type="gene ID" value="WBGene00109152"/>
</dbReference>
<dbReference type="AlphaFoldDB" id="A0A2A6BJN5"/>
<accession>A0A8R1UEM5</accession>
<evidence type="ECO:0000256" key="2">
    <source>
        <dbReference type="SAM" id="SignalP"/>
    </source>
</evidence>